<dbReference type="EMBL" id="SKCS01000174">
    <property type="protein sequence ID" value="TNN14500.1"/>
    <property type="molecule type" value="Genomic_DNA"/>
</dbReference>
<reference evidence="3" key="3">
    <citation type="journal article" date="2009" name="Nature">
        <title>The Schistosoma japonicum genome reveals features of host-parasite interplay.</title>
        <authorList>
            <person name="Liu F."/>
            <person name="Zhou Y."/>
            <person name="Wang Z.Q."/>
            <person name="Lu G."/>
            <person name="Zheng H."/>
            <person name="Brindley P.J."/>
            <person name="McManus D.P."/>
            <person name="Blair D."/>
            <person name="Zhang Q.H."/>
            <person name="Zhong Y."/>
            <person name="Wang S."/>
            <person name="Han Z.G."/>
            <person name="Chen Z."/>
        </authorList>
    </citation>
    <scope>NUCLEOTIDE SEQUENCE</scope>
    <source>
        <strain evidence="3">Anhui</strain>
    </source>
</reference>
<gene>
    <name evidence="4" type="ORF">EWB00_002134</name>
</gene>
<dbReference type="InterPro" id="IPR010753">
    <property type="entry name" value="DUF1330"/>
</dbReference>
<reference evidence="3" key="4">
    <citation type="submission" date="2009-03" db="EMBL/GenBank/DDBJ databases">
        <authorList>
            <person name="Gang L."/>
        </authorList>
    </citation>
    <scope>NUCLEOTIDE SEQUENCE</scope>
    <source>
        <strain evidence="3">Anhui</strain>
    </source>
</reference>
<dbReference type="SUPFAM" id="SSF54909">
    <property type="entry name" value="Dimeric alpha+beta barrel"/>
    <property type="match status" value="1"/>
</dbReference>
<name>Q5DGC4_SCHJA</name>
<dbReference type="EMBL" id="AY813400">
    <property type="protein sequence ID" value="AAW25132.1"/>
    <property type="molecule type" value="mRNA"/>
</dbReference>
<dbReference type="Pfam" id="PF07045">
    <property type="entry name" value="DUF1330"/>
    <property type="match status" value="1"/>
</dbReference>
<evidence type="ECO:0000313" key="3">
    <source>
        <dbReference type="EMBL" id="CAX72986.1"/>
    </source>
</evidence>
<dbReference type="Proteomes" id="UP000311919">
    <property type="component" value="Unassembled WGS sequence"/>
</dbReference>
<accession>Q5DGC4</accession>
<proteinExistence type="evidence at transcript level"/>
<dbReference type="AlphaFoldDB" id="Q5DGC4"/>
<evidence type="ECO:0000313" key="4">
    <source>
        <dbReference type="EMBL" id="TNN14500.1"/>
    </source>
</evidence>
<dbReference type="InterPro" id="IPR011008">
    <property type="entry name" value="Dimeric_a/b-barrel"/>
</dbReference>
<dbReference type="Gene3D" id="3.30.70.100">
    <property type="match status" value="1"/>
</dbReference>
<dbReference type="EMBL" id="FN317255">
    <property type="protein sequence ID" value="CAX72986.1"/>
    <property type="molecule type" value="mRNA"/>
</dbReference>
<sequence>MSNTDNSPVLVIFQFDRELCRRFNNDVVRQKSVMKSYGHGHSAGFADEVIYLDGDWKRNITVGFLHFDSAVAVQRWINSDPIFHQHDWLDDVEIWIVPLCTEMKQWKYLQLSLFNLVDEKNFKDRYLPKFEESVSKFGGIPFISSTSYIEVLRGLKETDYLIISEWPDEDTFSNWNQSHEANELKNMQDTISKSSTMLAMIRQNY</sequence>
<keyword evidence="5" id="KW-1185">Reference proteome</keyword>
<evidence type="ECO:0000313" key="2">
    <source>
        <dbReference type="EMBL" id="AAW25132.1"/>
    </source>
</evidence>
<feature type="domain" description="DUF1330" evidence="1">
    <location>
        <begin position="115"/>
        <end position="198"/>
    </location>
</feature>
<organism evidence="2">
    <name type="scientific">Schistosoma japonicum</name>
    <name type="common">Blood fluke</name>
    <dbReference type="NCBI Taxonomy" id="6182"/>
    <lineage>
        <taxon>Eukaryota</taxon>
        <taxon>Metazoa</taxon>
        <taxon>Spiralia</taxon>
        <taxon>Lophotrochozoa</taxon>
        <taxon>Platyhelminthes</taxon>
        <taxon>Trematoda</taxon>
        <taxon>Digenea</taxon>
        <taxon>Strigeidida</taxon>
        <taxon>Schistosomatoidea</taxon>
        <taxon>Schistosomatidae</taxon>
        <taxon>Schistosoma</taxon>
    </lineage>
</organism>
<reference evidence="2" key="2">
    <citation type="journal article" date="2006" name="PLoS Pathog.">
        <title>New perspectives on host-parasite interplay by comparative transcriptomic and proteomic analyses of Schistosoma japonicum.</title>
        <authorList>
            <person name="Liu F."/>
            <person name="Lu J."/>
            <person name="Hu W."/>
            <person name="Wang S.Y."/>
            <person name="Cui S.J."/>
            <person name="Chi M."/>
            <person name="Yan Q."/>
            <person name="Wang X.R."/>
            <person name="Song H.D."/>
            <person name="Xu X.N."/>
            <person name="Wang J.J."/>
            <person name="Zhang X.L."/>
            <person name="Zhang X."/>
            <person name="Wang Z.Q."/>
            <person name="Xue C.L."/>
            <person name="Brindley P.J."/>
            <person name="McManus D.P."/>
            <person name="Yang P.Y."/>
            <person name="Feng Z."/>
            <person name="Chen Z."/>
            <person name="Han Z.G."/>
        </authorList>
    </citation>
    <scope>NUCLEOTIDE SEQUENCE</scope>
</reference>
<protein>
    <submittedName>
        <fullName evidence="2">SJCHGC02082 protein</fullName>
    </submittedName>
</protein>
<reference evidence="4 5" key="5">
    <citation type="submission" date="2019-03" db="EMBL/GenBank/DDBJ databases">
        <title>An improved genome assembly of the fluke Schistosoma japonicum.</title>
        <authorList>
            <person name="Hu W."/>
            <person name="Luo F."/>
            <person name="Yin M."/>
            <person name="Mo X."/>
            <person name="Sun C."/>
            <person name="Wu Q."/>
            <person name="Zhu B."/>
            <person name="Xiang M."/>
            <person name="Wang J."/>
            <person name="Wang Y."/>
            <person name="Zhang T."/>
            <person name="Xu B."/>
            <person name="Zheng H."/>
            <person name="Feng Z."/>
        </authorList>
    </citation>
    <scope>NUCLEOTIDE SEQUENCE [LARGE SCALE GENOMIC DNA]</scope>
    <source>
        <strain evidence="4">HuSjv2</strain>
        <tissue evidence="4">Worms</tissue>
    </source>
</reference>
<evidence type="ECO:0000259" key="1">
    <source>
        <dbReference type="Pfam" id="PF07045"/>
    </source>
</evidence>
<evidence type="ECO:0000313" key="5">
    <source>
        <dbReference type="Proteomes" id="UP000311919"/>
    </source>
</evidence>
<reference evidence="2" key="1">
    <citation type="submission" date="2004-11" db="EMBL/GenBank/DDBJ databases">
        <title>The full-length cDNA sequences of Schistosoma japonicum genes.</title>
        <authorList>
            <person name="Han Z."/>
        </authorList>
    </citation>
    <scope>NUCLEOTIDE SEQUENCE</scope>
</reference>
<dbReference type="OrthoDB" id="6219776at2759"/>